<dbReference type="GO" id="GO:0006334">
    <property type="term" value="P:nucleosome assembly"/>
    <property type="evidence" value="ECO:0007669"/>
    <property type="project" value="InterPro"/>
</dbReference>
<dbReference type="Ensembl" id="ENSCMIT00000003471.1">
    <property type="protein sequence ID" value="ENSCMIP00000003344.1"/>
    <property type="gene ID" value="ENSCMIG00000001991.1"/>
</dbReference>
<dbReference type="PROSITE" id="PS51504">
    <property type="entry name" value="H15"/>
    <property type="match status" value="1"/>
</dbReference>
<protein>
    <recommendedName>
        <fullName evidence="2">H15 domain-containing protein</fullName>
    </recommendedName>
</protein>
<accession>A0A4W3GZQ2</accession>
<evidence type="ECO:0000313" key="4">
    <source>
        <dbReference type="Proteomes" id="UP000314986"/>
    </source>
</evidence>
<dbReference type="Gene3D" id="1.10.10.10">
    <property type="entry name" value="Winged helix-like DNA-binding domain superfamily/Winged helix DNA-binding domain"/>
    <property type="match status" value="1"/>
</dbReference>
<reference evidence="3" key="5">
    <citation type="submission" date="2025-09" db="UniProtKB">
        <authorList>
            <consortium name="Ensembl"/>
        </authorList>
    </citation>
    <scope>IDENTIFICATION</scope>
</reference>
<dbReference type="GeneTree" id="ENSGT00950000183089"/>
<dbReference type="GO" id="GO:0003677">
    <property type="term" value="F:DNA binding"/>
    <property type="evidence" value="ECO:0007669"/>
    <property type="project" value="InterPro"/>
</dbReference>
<dbReference type="SMART" id="SM00526">
    <property type="entry name" value="H15"/>
    <property type="match status" value="1"/>
</dbReference>
<evidence type="ECO:0000313" key="3">
    <source>
        <dbReference type="Ensembl" id="ENSCMIP00000003344.1"/>
    </source>
</evidence>
<evidence type="ECO:0000259" key="2">
    <source>
        <dbReference type="PROSITE" id="PS51504"/>
    </source>
</evidence>
<dbReference type="InterPro" id="IPR005818">
    <property type="entry name" value="Histone_H1/H5_H15"/>
</dbReference>
<organism evidence="3 4">
    <name type="scientific">Callorhinchus milii</name>
    <name type="common">Ghost shark</name>
    <dbReference type="NCBI Taxonomy" id="7868"/>
    <lineage>
        <taxon>Eukaryota</taxon>
        <taxon>Metazoa</taxon>
        <taxon>Chordata</taxon>
        <taxon>Craniata</taxon>
        <taxon>Vertebrata</taxon>
        <taxon>Chondrichthyes</taxon>
        <taxon>Holocephali</taxon>
        <taxon>Chimaeriformes</taxon>
        <taxon>Callorhinchidae</taxon>
        <taxon>Callorhinchus</taxon>
    </lineage>
</organism>
<name>A0A4W3GZQ2_CALMI</name>
<dbReference type="FunCoup" id="A0A4W3GZQ2">
    <property type="interactions" value="288"/>
</dbReference>
<feature type="region of interest" description="Disordered" evidence="1">
    <location>
        <begin position="1"/>
        <end position="29"/>
    </location>
</feature>
<reference evidence="4" key="3">
    <citation type="journal article" date="2014" name="Nature">
        <title>Elephant shark genome provides unique insights into gnathostome evolution.</title>
        <authorList>
            <consortium name="International Elephant Shark Genome Sequencing Consortium"/>
            <person name="Venkatesh B."/>
            <person name="Lee A.P."/>
            <person name="Ravi V."/>
            <person name="Maurya A.K."/>
            <person name="Lian M.M."/>
            <person name="Swann J.B."/>
            <person name="Ohta Y."/>
            <person name="Flajnik M.F."/>
            <person name="Sutoh Y."/>
            <person name="Kasahara M."/>
            <person name="Hoon S."/>
            <person name="Gangu V."/>
            <person name="Roy S.W."/>
            <person name="Irimia M."/>
            <person name="Korzh V."/>
            <person name="Kondrychyn I."/>
            <person name="Lim Z.W."/>
            <person name="Tay B.H."/>
            <person name="Tohari S."/>
            <person name="Kong K.W."/>
            <person name="Ho S."/>
            <person name="Lorente-Galdos B."/>
            <person name="Quilez J."/>
            <person name="Marques-Bonet T."/>
            <person name="Raney B.J."/>
            <person name="Ingham P.W."/>
            <person name="Tay A."/>
            <person name="Hillier L.W."/>
            <person name="Minx P."/>
            <person name="Boehm T."/>
            <person name="Wilson R.K."/>
            <person name="Brenner S."/>
            <person name="Warren W.C."/>
        </authorList>
    </citation>
    <scope>NUCLEOTIDE SEQUENCE [LARGE SCALE GENOMIC DNA]</scope>
</reference>
<dbReference type="STRING" id="7868.ENSCMIP00000003344"/>
<reference evidence="3" key="4">
    <citation type="submission" date="2025-08" db="UniProtKB">
        <authorList>
            <consortium name="Ensembl"/>
        </authorList>
    </citation>
    <scope>IDENTIFICATION</scope>
</reference>
<keyword evidence="4" id="KW-1185">Reference proteome</keyword>
<dbReference type="Proteomes" id="UP000314986">
    <property type="component" value="Unassembled WGS sequence"/>
</dbReference>
<sequence>VRFPSIKPAAERHAGAADRRRRKTGKKAAPTVAEQIVWAVEATRERRGLSLSALKKAMSANGYDVGRNNARVNQTVKRLVDKGSLVRVSGVGASGSFRLNRRHHTAAEEKKKQNASRWSALRRLDVFSLQPLSLSLSLSLTHPPHTPSPSCLL</sequence>
<dbReference type="Pfam" id="PF00538">
    <property type="entry name" value="Linker_histone"/>
    <property type="match status" value="1"/>
</dbReference>
<dbReference type="InParanoid" id="A0A4W3GZQ2"/>
<reference evidence="4" key="2">
    <citation type="journal article" date="2007" name="PLoS Biol.">
        <title>Survey sequencing and comparative analysis of the elephant shark (Callorhinchus milii) genome.</title>
        <authorList>
            <person name="Venkatesh B."/>
            <person name="Kirkness E.F."/>
            <person name="Loh Y.H."/>
            <person name="Halpern A.L."/>
            <person name="Lee A.P."/>
            <person name="Johnson J."/>
            <person name="Dandona N."/>
            <person name="Viswanathan L.D."/>
            <person name="Tay A."/>
            <person name="Venter J.C."/>
            <person name="Strausberg R.L."/>
            <person name="Brenner S."/>
        </authorList>
    </citation>
    <scope>NUCLEOTIDE SEQUENCE [LARGE SCALE GENOMIC DNA]</scope>
</reference>
<reference evidence="4" key="1">
    <citation type="journal article" date="2006" name="Science">
        <title>Ancient noncoding elements conserved in the human genome.</title>
        <authorList>
            <person name="Venkatesh B."/>
            <person name="Kirkness E.F."/>
            <person name="Loh Y.H."/>
            <person name="Halpern A.L."/>
            <person name="Lee A.P."/>
            <person name="Johnson J."/>
            <person name="Dandona N."/>
            <person name="Viswanathan L.D."/>
            <person name="Tay A."/>
            <person name="Venter J.C."/>
            <person name="Strausberg R.L."/>
            <person name="Brenner S."/>
        </authorList>
    </citation>
    <scope>NUCLEOTIDE SEQUENCE [LARGE SCALE GENOMIC DNA]</scope>
</reference>
<proteinExistence type="predicted"/>
<evidence type="ECO:0000256" key="1">
    <source>
        <dbReference type="SAM" id="MobiDB-lite"/>
    </source>
</evidence>
<dbReference type="AlphaFoldDB" id="A0A4W3GZQ2"/>
<dbReference type="InterPro" id="IPR036390">
    <property type="entry name" value="WH_DNA-bd_sf"/>
</dbReference>
<feature type="domain" description="H15" evidence="2">
    <location>
        <begin position="28"/>
        <end position="101"/>
    </location>
</feature>
<dbReference type="OMA" id="KAMSANG"/>
<dbReference type="SUPFAM" id="SSF46785">
    <property type="entry name" value="Winged helix' DNA-binding domain"/>
    <property type="match status" value="1"/>
</dbReference>
<feature type="compositionally biased region" description="Basic and acidic residues" evidence="1">
    <location>
        <begin position="9"/>
        <end position="18"/>
    </location>
</feature>
<dbReference type="CDD" id="cd00073">
    <property type="entry name" value="H15"/>
    <property type="match status" value="1"/>
</dbReference>
<dbReference type="InterPro" id="IPR036388">
    <property type="entry name" value="WH-like_DNA-bd_sf"/>
</dbReference>
<dbReference type="GO" id="GO:0000786">
    <property type="term" value="C:nucleosome"/>
    <property type="evidence" value="ECO:0007669"/>
    <property type="project" value="InterPro"/>
</dbReference>